<dbReference type="InterPro" id="IPR006553">
    <property type="entry name" value="Leu-rich_rpt_Cys-con_subtyp"/>
</dbReference>
<dbReference type="PROSITE" id="PS50181">
    <property type="entry name" value="FBOX"/>
    <property type="match status" value="1"/>
</dbReference>
<dbReference type="EMBL" id="JAEPRB010000510">
    <property type="protein sequence ID" value="KAG2215486.1"/>
    <property type="molecule type" value="Genomic_DNA"/>
</dbReference>
<dbReference type="Pfam" id="PF12937">
    <property type="entry name" value="F-box-like"/>
    <property type="match status" value="1"/>
</dbReference>
<evidence type="ECO:0000313" key="3">
    <source>
        <dbReference type="Proteomes" id="UP000646827"/>
    </source>
</evidence>
<dbReference type="SUPFAM" id="SSF52047">
    <property type="entry name" value="RNI-like"/>
    <property type="match status" value="1"/>
</dbReference>
<dbReference type="SUPFAM" id="SSF81383">
    <property type="entry name" value="F-box domain"/>
    <property type="match status" value="1"/>
</dbReference>
<keyword evidence="3" id="KW-1185">Reference proteome</keyword>
<evidence type="ECO:0000259" key="1">
    <source>
        <dbReference type="PROSITE" id="PS50181"/>
    </source>
</evidence>
<dbReference type="Gene3D" id="3.80.10.10">
    <property type="entry name" value="Ribonuclease Inhibitor"/>
    <property type="match status" value="2"/>
</dbReference>
<protein>
    <recommendedName>
        <fullName evidence="1">F-box domain-containing protein</fullName>
    </recommendedName>
</protein>
<gene>
    <name evidence="2" type="ORF">INT45_013580</name>
</gene>
<reference evidence="2 3" key="1">
    <citation type="submission" date="2020-12" db="EMBL/GenBank/DDBJ databases">
        <title>Metabolic potential, ecology and presence of endohyphal bacteria is reflected in genomic diversity of Mucoromycotina.</title>
        <authorList>
            <person name="Muszewska A."/>
            <person name="Okrasinska A."/>
            <person name="Steczkiewicz K."/>
            <person name="Drgas O."/>
            <person name="Orlowska M."/>
            <person name="Perlinska-Lenart U."/>
            <person name="Aleksandrzak-Piekarczyk T."/>
            <person name="Szatraj K."/>
            <person name="Zielenkiewicz U."/>
            <person name="Pilsyk S."/>
            <person name="Malc E."/>
            <person name="Mieczkowski P."/>
            <person name="Kruszewska J.S."/>
            <person name="Biernat P."/>
            <person name="Pawlowska J."/>
        </authorList>
    </citation>
    <scope>NUCLEOTIDE SEQUENCE [LARGE SCALE GENOMIC DNA]</scope>
    <source>
        <strain evidence="2 3">CBS 142.35</strain>
    </source>
</reference>
<name>A0A8H7RQU1_9FUNG</name>
<dbReference type="SMART" id="SM00367">
    <property type="entry name" value="LRR_CC"/>
    <property type="match status" value="3"/>
</dbReference>
<comment type="caution">
    <text evidence="2">The sequence shown here is derived from an EMBL/GenBank/DDBJ whole genome shotgun (WGS) entry which is preliminary data.</text>
</comment>
<sequence length="607" mass="69640">MTQTLDDIMSQMTLNKEVDQECHSEMTSTLRQQQSHYLAHYNQQWHPVATMVTMTTREITPYYQIFDDVIKLAAKRIDFITLLPYEMASVILEKLTLRDLLECINVSREWHTRILNTPSLWHEITITDDQYPFIPMLTRIGEHIQKYMIYNCRQKIIRGSLNMMFYGCMSNVKTLKLILYADQDHLYSPPHYLAILSVCPNLKRLSVSLPHSHMALLDDPPVLPRNNNLELTHLNWTTGSFLTQEDIHPLLLACPKLRYLQLGCFAGVMDLVFNPGGENSSQLRYLSIDSIAESCEPDLDYWDDDDYEQDNEIHISPSEQQSFLRALSLHCTDVSSWNIIKVVLSQEKNVLEKLTVYHDYDGFDAGHLIQNFRGNLLNLYGSDGWTECAELDATLISHEDVSDSDHSTPTTPTALTSISYPRLWHIHATYNLADKEDDIAALIIALRNNTRSNKLSSSSHRITRLRLAKVPAYGEIILPLILELPSLQAIKLEQCLFYTETLIQFAKQLANRKRDTSPLNYLGFNTVHGLTDDVVMELANVPGLKKIKLSQCDYLTDKSICNLVNQSVLSSSSNLEDLDLFQCKQVTWDTVNYVQDILDEKRYYSGC</sequence>
<dbReference type="AlphaFoldDB" id="A0A8H7RQU1"/>
<dbReference type="InterPro" id="IPR001810">
    <property type="entry name" value="F-box_dom"/>
</dbReference>
<dbReference type="InterPro" id="IPR032675">
    <property type="entry name" value="LRR_dom_sf"/>
</dbReference>
<feature type="domain" description="F-box" evidence="1">
    <location>
        <begin position="77"/>
        <end position="124"/>
    </location>
</feature>
<dbReference type="InterPro" id="IPR036047">
    <property type="entry name" value="F-box-like_dom_sf"/>
</dbReference>
<dbReference type="PANTHER" id="PTHR13318">
    <property type="entry name" value="PARTNER OF PAIRED, ISOFORM B-RELATED"/>
    <property type="match status" value="1"/>
</dbReference>
<evidence type="ECO:0000313" key="2">
    <source>
        <dbReference type="EMBL" id="KAG2215486.1"/>
    </source>
</evidence>
<organism evidence="2 3">
    <name type="scientific">Circinella minor</name>
    <dbReference type="NCBI Taxonomy" id="1195481"/>
    <lineage>
        <taxon>Eukaryota</taxon>
        <taxon>Fungi</taxon>
        <taxon>Fungi incertae sedis</taxon>
        <taxon>Mucoromycota</taxon>
        <taxon>Mucoromycotina</taxon>
        <taxon>Mucoromycetes</taxon>
        <taxon>Mucorales</taxon>
        <taxon>Lichtheimiaceae</taxon>
        <taxon>Circinella</taxon>
    </lineage>
</organism>
<dbReference type="Gene3D" id="1.20.1280.50">
    <property type="match status" value="1"/>
</dbReference>
<dbReference type="GO" id="GO:0031146">
    <property type="term" value="P:SCF-dependent proteasomal ubiquitin-dependent protein catabolic process"/>
    <property type="evidence" value="ECO:0007669"/>
    <property type="project" value="TreeGrafter"/>
</dbReference>
<accession>A0A8H7RQU1</accession>
<dbReference type="Proteomes" id="UP000646827">
    <property type="component" value="Unassembled WGS sequence"/>
</dbReference>
<dbReference type="OrthoDB" id="629492at2759"/>
<proteinExistence type="predicted"/>
<dbReference type="GO" id="GO:0019005">
    <property type="term" value="C:SCF ubiquitin ligase complex"/>
    <property type="evidence" value="ECO:0007669"/>
    <property type="project" value="TreeGrafter"/>
</dbReference>